<dbReference type="OrthoDB" id="3182968at2"/>
<evidence type="ECO:0000256" key="1">
    <source>
        <dbReference type="ARBA" id="ARBA00004651"/>
    </source>
</evidence>
<dbReference type="PANTHER" id="PTHR42920">
    <property type="entry name" value="OS03G0707200 PROTEIN-RELATED"/>
    <property type="match status" value="1"/>
</dbReference>
<dbReference type="InterPro" id="IPR051258">
    <property type="entry name" value="Diverse_Substrate_Transporter"/>
</dbReference>
<comment type="similarity">
    <text evidence="2">Belongs to the EamA transporter family.</text>
</comment>
<dbReference type="PANTHER" id="PTHR42920:SF5">
    <property type="entry name" value="EAMA DOMAIN-CONTAINING PROTEIN"/>
    <property type="match status" value="1"/>
</dbReference>
<evidence type="ECO:0000313" key="9">
    <source>
        <dbReference type="EMBL" id="SHJ66364.1"/>
    </source>
</evidence>
<evidence type="ECO:0000259" key="8">
    <source>
        <dbReference type="Pfam" id="PF00892"/>
    </source>
</evidence>
<feature type="transmembrane region" description="Helical" evidence="7">
    <location>
        <begin position="66"/>
        <end position="85"/>
    </location>
</feature>
<dbReference type="Proteomes" id="UP000184512">
    <property type="component" value="Unassembled WGS sequence"/>
</dbReference>
<dbReference type="RefSeq" id="WP_139280296.1">
    <property type="nucleotide sequence ID" value="NZ_FQZG01000067.1"/>
</dbReference>
<feature type="domain" description="EamA" evidence="8">
    <location>
        <begin position="10"/>
        <end position="135"/>
    </location>
</feature>
<proteinExistence type="inferred from homology"/>
<dbReference type="SUPFAM" id="SSF103481">
    <property type="entry name" value="Multidrug resistance efflux transporter EmrE"/>
    <property type="match status" value="2"/>
</dbReference>
<feature type="transmembrane region" description="Helical" evidence="7">
    <location>
        <begin position="205"/>
        <end position="224"/>
    </location>
</feature>
<reference evidence="9 10" key="1">
    <citation type="submission" date="2016-11" db="EMBL/GenBank/DDBJ databases">
        <authorList>
            <person name="Jaros S."/>
            <person name="Januszkiewicz K."/>
            <person name="Wedrychowicz H."/>
        </authorList>
    </citation>
    <scope>NUCLEOTIDE SEQUENCE [LARGE SCALE GENOMIC DNA]</scope>
    <source>
        <strain evidence="9 10">DSM 12906</strain>
    </source>
</reference>
<feature type="transmembrane region" description="Helical" evidence="7">
    <location>
        <begin position="35"/>
        <end position="54"/>
    </location>
</feature>
<gene>
    <name evidence="9" type="ORF">SAMN02745244_02987</name>
</gene>
<dbReference type="GO" id="GO:0005886">
    <property type="term" value="C:plasma membrane"/>
    <property type="evidence" value="ECO:0007669"/>
    <property type="project" value="UniProtKB-SubCell"/>
</dbReference>
<dbReference type="EMBL" id="FQZG01000067">
    <property type="protein sequence ID" value="SHJ66364.1"/>
    <property type="molecule type" value="Genomic_DNA"/>
</dbReference>
<feature type="transmembrane region" description="Helical" evidence="7">
    <location>
        <begin position="120"/>
        <end position="143"/>
    </location>
</feature>
<evidence type="ECO:0000256" key="7">
    <source>
        <dbReference type="SAM" id="Phobius"/>
    </source>
</evidence>
<evidence type="ECO:0000256" key="6">
    <source>
        <dbReference type="ARBA" id="ARBA00023136"/>
    </source>
</evidence>
<accession>A0A1M6L5F2</accession>
<organism evidence="9 10">
    <name type="scientific">Tessaracoccus bendigoensis DSM 12906</name>
    <dbReference type="NCBI Taxonomy" id="1123357"/>
    <lineage>
        <taxon>Bacteria</taxon>
        <taxon>Bacillati</taxon>
        <taxon>Actinomycetota</taxon>
        <taxon>Actinomycetes</taxon>
        <taxon>Propionibacteriales</taxon>
        <taxon>Propionibacteriaceae</taxon>
        <taxon>Tessaracoccus</taxon>
    </lineage>
</organism>
<name>A0A1M6L5F2_9ACTN</name>
<evidence type="ECO:0000256" key="3">
    <source>
        <dbReference type="ARBA" id="ARBA00022475"/>
    </source>
</evidence>
<dbReference type="Pfam" id="PF00892">
    <property type="entry name" value="EamA"/>
    <property type="match status" value="2"/>
</dbReference>
<keyword evidence="4 7" id="KW-0812">Transmembrane</keyword>
<comment type="subcellular location">
    <subcellularLocation>
        <location evidence="1">Cell membrane</location>
        <topology evidence="1">Multi-pass membrane protein</topology>
    </subcellularLocation>
</comment>
<dbReference type="AlphaFoldDB" id="A0A1M6L5F2"/>
<evidence type="ECO:0000256" key="2">
    <source>
        <dbReference type="ARBA" id="ARBA00007362"/>
    </source>
</evidence>
<dbReference type="STRING" id="1123357.SAMN02745244_02987"/>
<evidence type="ECO:0000313" key="10">
    <source>
        <dbReference type="Proteomes" id="UP000184512"/>
    </source>
</evidence>
<dbReference type="InterPro" id="IPR037185">
    <property type="entry name" value="EmrE-like"/>
</dbReference>
<sequence>MRNSMLAAGALVLVTAIWGSTFFVIKDAVSAVDPIDFLAVRFAIGATVPAIVFLPRLRRLTAKQWLVGLGIGVLFGAGQIVQTIGLQTTAASISGFITSVYVVLTPFVVWLFFRARPSGQIWVAVALAMLGLAVLGLTGTASFGLGETLTLIGAAVYAVHIVVLGSWAERMDAMALAIVQLISVAIICLVMGAPGGYRIPADPTVWAAIGYTAIAAGIVTMALQTWSQRCLSPTRTALLMTLEPVFAALFAVAFGGEEFTVRLLVGGGLVVAASVVGVRGVEASSRELSVAG</sequence>
<keyword evidence="5 7" id="KW-1133">Transmembrane helix</keyword>
<keyword evidence="3" id="KW-1003">Cell membrane</keyword>
<dbReference type="InterPro" id="IPR000620">
    <property type="entry name" value="EamA_dom"/>
</dbReference>
<feature type="transmembrane region" description="Helical" evidence="7">
    <location>
        <begin position="91"/>
        <end position="113"/>
    </location>
</feature>
<keyword evidence="10" id="KW-1185">Reference proteome</keyword>
<keyword evidence="6 7" id="KW-0472">Membrane</keyword>
<evidence type="ECO:0000256" key="5">
    <source>
        <dbReference type="ARBA" id="ARBA00022989"/>
    </source>
</evidence>
<feature type="transmembrane region" description="Helical" evidence="7">
    <location>
        <begin position="149"/>
        <end position="168"/>
    </location>
</feature>
<feature type="domain" description="EamA" evidence="8">
    <location>
        <begin position="146"/>
        <end position="275"/>
    </location>
</feature>
<feature type="transmembrane region" description="Helical" evidence="7">
    <location>
        <begin position="236"/>
        <end position="255"/>
    </location>
</feature>
<feature type="transmembrane region" description="Helical" evidence="7">
    <location>
        <begin position="261"/>
        <end position="281"/>
    </location>
</feature>
<feature type="transmembrane region" description="Helical" evidence="7">
    <location>
        <begin position="175"/>
        <end position="193"/>
    </location>
</feature>
<protein>
    <submittedName>
        <fullName evidence="9">Threonine/homoserine efflux transporter RhtA</fullName>
    </submittedName>
</protein>
<evidence type="ECO:0000256" key="4">
    <source>
        <dbReference type="ARBA" id="ARBA00022692"/>
    </source>
</evidence>